<dbReference type="InterPro" id="IPR009290">
    <property type="entry name" value="Radial_spoke_3"/>
</dbReference>
<reference evidence="11" key="1">
    <citation type="submission" date="2022-01" db="EMBL/GenBank/DDBJ databases">
        <authorList>
            <person name="King R."/>
        </authorList>
    </citation>
    <scope>NUCLEOTIDE SEQUENCE</scope>
</reference>
<keyword evidence="3" id="KW-0963">Cytoplasm</keyword>
<proteinExistence type="inferred from homology"/>
<dbReference type="OrthoDB" id="313308at2759"/>
<dbReference type="PANTHER" id="PTHR21648:SF0">
    <property type="entry name" value="RADIAL SPOKE HEAD PROTEIN 3 HOMOLOG"/>
    <property type="match status" value="1"/>
</dbReference>
<keyword evidence="4" id="KW-0597">Phosphoprotein</keyword>
<organism evidence="11 12">
    <name type="scientific">Phyllotreta striolata</name>
    <name type="common">Striped flea beetle</name>
    <name type="synonym">Crioceris striolata</name>
    <dbReference type="NCBI Taxonomy" id="444603"/>
    <lineage>
        <taxon>Eukaryota</taxon>
        <taxon>Metazoa</taxon>
        <taxon>Ecdysozoa</taxon>
        <taxon>Arthropoda</taxon>
        <taxon>Hexapoda</taxon>
        <taxon>Insecta</taxon>
        <taxon>Pterygota</taxon>
        <taxon>Neoptera</taxon>
        <taxon>Endopterygota</taxon>
        <taxon>Coleoptera</taxon>
        <taxon>Polyphaga</taxon>
        <taxon>Cucujiformia</taxon>
        <taxon>Chrysomeloidea</taxon>
        <taxon>Chrysomelidae</taxon>
        <taxon>Galerucinae</taxon>
        <taxon>Alticini</taxon>
        <taxon>Phyllotreta</taxon>
    </lineage>
</organism>
<evidence type="ECO:0000256" key="1">
    <source>
        <dbReference type="ARBA" id="ARBA00004611"/>
    </source>
</evidence>
<sequence length="443" mass="50319">MAPIPQVPSTEPAEEDAAFRILNRDDLPMAIIGRPILKPFGTDKPNLVVRPTRRDDKKSTFDESGGDPFDSNRKSLNDSRGYLRHYNSLDQAKRDELTDIDELEHFTKVLDSKLKRLQKEETKLKKKTTTTVDAAPATASCKKPFVTTVKKGQFLEPPPELATLIGIKTEESKRKIPKENGKLYAFASRPRVLSRTPPKNVHQTRCEAAAWAAAKLVGTVVGVRQEEPRIIRNISTQKQQKKLTKDREQEDQPKWNPHFAYAKLLSRDDIDSATRLEQARRRALARKKAKRQQIKGKEDGSSLSPTTCDAFRDRLLDLQRILVVPEKTDVATQTDETDQTDDDDVFFKCYSDAQIQVHPTDLFDFNTQVRPIVEVLVGKTIEEALVEVLEEEELAAMKEQQRRFLEYVAQKTGEDSIAADTELLKNLSKVVKHNYVPNFITSV</sequence>
<keyword evidence="7" id="KW-0206">Cytoskeleton</keyword>
<dbReference type="Proteomes" id="UP001153712">
    <property type="component" value="Chromosome 1"/>
</dbReference>
<accession>A0A9N9T9H3</accession>
<dbReference type="AlphaFoldDB" id="A0A9N9T9H3"/>
<gene>
    <name evidence="11" type="ORF">PHYEVI_LOCUS240</name>
</gene>
<evidence type="ECO:0000256" key="7">
    <source>
        <dbReference type="ARBA" id="ARBA00023212"/>
    </source>
</evidence>
<feature type="region of interest" description="Disordered" evidence="10">
    <location>
        <begin position="38"/>
        <end position="77"/>
    </location>
</feature>
<protein>
    <submittedName>
        <fullName evidence="11">Uncharacterized protein</fullName>
    </submittedName>
</protein>
<dbReference type="Pfam" id="PF06098">
    <property type="entry name" value="Radial_spoke_3"/>
    <property type="match status" value="1"/>
</dbReference>
<keyword evidence="6" id="KW-0969">Cilium</keyword>
<comment type="similarity">
    <text evidence="2">Belongs to the flagellar radial spoke RSP3 family.</text>
</comment>
<evidence type="ECO:0000256" key="10">
    <source>
        <dbReference type="SAM" id="MobiDB-lite"/>
    </source>
</evidence>
<evidence type="ECO:0000256" key="6">
    <source>
        <dbReference type="ARBA" id="ARBA00023069"/>
    </source>
</evidence>
<evidence type="ECO:0000256" key="8">
    <source>
        <dbReference type="ARBA" id="ARBA00023273"/>
    </source>
</evidence>
<feature type="region of interest" description="Disordered" evidence="10">
    <location>
        <begin position="281"/>
        <end position="305"/>
    </location>
</feature>
<evidence type="ECO:0000313" key="12">
    <source>
        <dbReference type="Proteomes" id="UP001153712"/>
    </source>
</evidence>
<comment type="subcellular location">
    <subcellularLocation>
        <location evidence="1">Cytoplasm</location>
        <location evidence="1">Cytoskeleton</location>
        <location evidence="1">Flagellum axoneme</location>
    </subcellularLocation>
</comment>
<feature type="coiled-coil region" evidence="9">
    <location>
        <begin position="100"/>
        <end position="127"/>
    </location>
</feature>
<evidence type="ECO:0000256" key="9">
    <source>
        <dbReference type="SAM" id="Coils"/>
    </source>
</evidence>
<feature type="compositionally biased region" description="Basic residues" evidence="10">
    <location>
        <begin position="281"/>
        <end position="294"/>
    </location>
</feature>
<feature type="compositionally biased region" description="Basic and acidic residues" evidence="10">
    <location>
        <begin position="52"/>
        <end position="61"/>
    </location>
</feature>
<keyword evidence="9" id="KW-0175">Coiled coil</keyword>
<keyword evidence="12" id="KW-1185">Reference proteome</keyword>
<dbReference type="PANTHER" id="PTHR21648">
    <property type="entry name" value="FLAGELLAR RADIAL SPOKE PROTEIN 3"/>
    <property type="match status" value="1"/>
</dbReference>
<evidence type="ECO:0000313" key="11">
    <source>
        <dbReference type="EMBL" id="CAG9853769.1"/>
    </source>
</evidence>
<evidence type="ECO:0000256" key="3">
    <source>
        <dbReference type="ARBA" id="ARBA00022490"/>
    </source>
</evidence>
<evidence type="ECO:0000256" key="5">
    <source>
        <dbReference type="ARBA" id="ARBA00022846"/>
    </source>
</evidence>
<evidence type="ECO:0000256" key="4">
    <source>
        <dbReference type="ARBA" id="ARBA00022553"/>
    </source>
</evidence>
<name>A0A9N9T9H3_PHYSR</name>
<dbReference type="GO" id="GO:0005929">
    <property type="term" value="C:cilium"/>
    <property type="evidence" value="ECO:0007669"/>
    <property type="project" value="TreeGrafter"/>
</dbReference>
<keyword evidence="5" id="KW-0282">Flagellum</keyword>
<dbReference type="EMBL" id="OU900094">
    <property type="protein sequence ID" value="CAG9853769.1"/>
    <property type="molecule type" value="Genomic_DNA"/>
</dbReference>
<keyword evidence="8" id="KW-0966">Cell projection</keyword>
<evidence type="ECO:0000256" key="2">
    <source>
        <dbReference type="ARBA" id="ARBA00006737"/>
    </source>
</evidence>